<dbReference type="AlphaFoldDB" id="A0A6D2JMU4"/>
<dbReference type="GO" id="GO:0005634">
    <property type="term" value="C:nucleus"/>
    <property type="evidence" value="ECO:0007669"/>
    <property type="project" value="UniProtKB-SubCell"/>
</dbReference>
<evidence type="ECO:0008006" key="8">
    <source>
        <dbReference type="Google" id="ProtNLM"/>
    </source>
</evidence>
<evidence type="ECO:0000256" key="5">
    <source>
        <dbReference type="ARBA" id="ARBA00023242"/>
    </source>
</evidence>
<accession>A0A6D2JMU4</accession>
<gene>
    <name evidence="6" type="ORF">MERR_LOCUS29622</name>
</gene>
<dbReference type="GO" id="GO:0003677">
    <property type="term" value="F:DNA binding"/>
    <property type="evidence" value="ECO:0007669"/>
    <property type="project" value="UniProtKB-KW"/>
</dbReference>
<dbReference type="InterPro" id="IPR003340">
    <property type="entry name" value="B3_DNA-bd"/>
</dbReference>
<evidence type="ECO:0000256" key="1">
    <source>
        <dbReference type="ARBA" id="ARBA00004123"/>
    </source>
</evidence>
<keyword evidence="5" id="KW-0539">Nucleus</keyword>
<evidence type="ECO:0000256" key="2">
    <source>
        <dbReference type="ARBA" id="ARBA00023015"/>
    </source>
</evidence>
<dbReference type="EMBL" id="CACVBM020001268">
    <property type="protein sequence ID" value="CAA7042387.1"/>
    <property type="molecule type" value="Genomic_DNA"/>
</dbReference>
<evidence type="ECO:0000313" key="6">
    <source>
        <dbReference type="EMBL" id="CAA7042387.1"/>
    </source>
</evidence>
<organism evidence="6 7">
    <name type="scientific">Microthlaspi erraticum</name>
    <dbReference type="NCBI Taxonomy" id="1685480"/>
    <lineage>
        <taxon>Eukaryota</taxon>
        <taxon>Viridiplantae</taxon>
        <taxon>Streptophyta</taxon>
        <taxon>Embryophyta</taxon>
        <taxon>Tracheophyta</taxon>
        <taxon>Spermatophyta</taxon>
        <taxon>Magnoliopsida</taxon>
        <taxon>eudicotyledons</taxon>
        <taxon>Gunneridae</taxon>
        <taxon>Pentapetalae</taxon>
        <taxon>rosids</taxon>
        <taxon>malvids</taxon>
        <taxon>Brassicales</taxon>
        <taxon>Brassicaceae</taxon>
        <taxon>Coluteocarpeae</taxon>
        <taxon>Microthlaspi</taxon>
    </lineage>
</organism>
<evidence type="ECO:0000256" key="4">
    <source>
        <dbReference type="ARBA" id="ARBA00023163"/>
    </source>
</evidence>
<name>A0A6D2JMU4_9BRAS</name>
<evidence type="ECO:0000313" key="7">
    <source>
        <dbReference type="Proteomes" id="UP000467841"/>
    </source>
</evidence>
<dbReference type="OrthoDB" id="1034632at2759"/>
<dbReference type="Gene3D" id="2.40.330.10">
    <property type="entry name" value="DNA-binding pseudobarrel domain"/>
    <property type="match status" value="1"/>
</dbReference>
<comment type="subcellular location">
    <subcellularLocation>
        <location evidence="1">Nucleus</location>
    </subcellularLocation>
</comment>
<keyword evidence="4" id="KW-0804">Transcription</keyword>
<dbReference type="Proteomes" id="UP000467841">
    <property type="component" value="Unassembled WGS sequence"/>
</dbReference>
<protein>
    <recommendedName>
        <fullName evidence="8">TF-B3 domain-containing protein</fullName>
    </recommendedName>
</protein>
<dbReference type="InterPro" id="IPR015300">
    <property type="entry name" value="DNA-bd_pseudobarrel_sf"/>
</dbReference>
<dbReference type="CDD" id="cd10017">
    <property type="entry name" value="B3_DNA"/>
    <property type="match status" value="1"/>
</dbReference>
<dbReference type="PANTHER" id="PTHR34269:SF17">
    <property type="entry name" value="B3 DOMAIN PROTEIN"/>
    <property type="match status" value="1"/>
</dbReference>
<sequence>MNQGLDLNLRLSQYDPWVIKKKLTDSDTSTFGKLSLSQVGMASITRQMRQSMVEQMETTEGVEVKVHVIEEGHQADDYTWNLVKLWDGRYFLKGGWGVFARDNGYQTGDEIGLMWDQSYERFLLHKIVQY</sequence>
<keyword evidence="3" id="KW-0238">DNA-binding</keyword>
<dbReference type="PANTHER" id="PTHR34269">
    <property type="entry name" value="TRANSCRIPTION FACTOR B3-DOMAIN FAMILY-RELATED"/>
    <property type="match status" value="1"/>
</dbReference>
<dbReference type="InterPro" id="IPR051442">
    <property type="entry name" value="B3_domain"/>
</dbReference>
<reference evidence="6" key="1">
    <citation type="submission" date="2020-01" db="EMBL/GenBank/DDBJ databases">
        <authorList>
            <person name="Mishra B."/>
        </authorList>
    </citation>
    <scope>NUCLEOTIDE SEQUENCE [LARGE SCALE GENOMIC DNA]</scope>
</reference>
<keyword evidence="2" id="KW-0805">Transcription regulation</keyword>
<keyword evidence="7" id="KW-1185">Reference proteome</keyword>
<evidence type="ECO:0000256" key="3">
    <source>
        <dbReference type="ARBA" id="ARBA00023125"/>
    </source>
</evidence>
<comment type="caution">
    <text evidence="6">The sequence shown here is derived from an EMBL/GenBank/DDBJ whole genome shotgun (WGS) entry which is preliminary data.</text>
</comment>
<proteinExistence type="predicted"/>
<dbReference type="SUPFAM" id="SSF101936">
    <property type="entry name" value="DNA-binding pseudobarrel domain"/>
    <property type="match status" value="1"/>
</dbReference>